<dbReference type="EMBL" id="PDCK01000043">
    <property type="protein sequence ID" value="PRQ29715.1"/>
    <property type="molecule type" value="Genomic_DNA"/>
</dbReference>
<protein>
    <submittedName>
        <fullName evidence="1">Uncharacterized protein</fullName>
    </submittedName>
</protein>
<evidence type="ECO:0000313" key="1">
    <source>
        <dbReference type="EMBL" id="PRQ29715.1"/>
    </source>
</evidence>
<dbReference type="Proteomes" id="UP000238479">
    <property type="component" value="Chromosome 5"/>
</dbReference>
<sequence>MLALSTGIPTVSCNGFGCGQNVIPTGLQNMSVDLYQLDSYIRDWNRWNIEPDYLCSYGFIVEDGDFTFSGNTSFEELNTTRRQLPVVVNWAIGDETCDRRKFEQLKEKYFKRKWWREVTRKS</sequence>
<dbReference type="STRING" id="74649.A0A2P6Q6A9"/>
<name>A0A2P6Q6A9_ROSCH</name>
<comment type="caution">
    <text evidence="1">The sequence shown here is derived from an EMBL/GenBank/DDBJ whole genome shotgun (WGS) entry which is preliminary data.</text>
</comment>
<accession>A0A2P6Q6A9</accession>
<evidence type="ECO:0000313" key="2">
    <source>
        <dbReference type="Proteomes" id="UP000238479"/>
    </source>
</evidence>
<dbReference type="Gramene" id="PRQ29715">
    <property type="protein sequence ID" value="PRQ29715"/>
    <property type="gene ID" value="RchiOBHm_Chr5g0016791"/>
</dbReference>
<dbReference type="AlphaFoldDB" id="A0A2P6Q6A9"/>
<gene>
    <name evidence="1" type="ORF">RchiOBHm_Chr5g0016791</name>
</gene>
<reference evidence="1 2" key="1">
    <citation type="journal article" date="2018" name="Nat. Genet.">
        <title>The Rosa genome provides new insights in the design of modern roses.</title>
        <authorList>
            <person name="Bendahmane M."/>
        </authorList>
    </citation>
    <scope>NUCLEOTIDE SEQUENCE [LARGE SCALE GENOMIC DNA]</scope>
    <source>
        <strain evidence="2">cv. Old Blush</strain>
    </source>
</reference>
<proteinExistence type="predicted"/>
<keyword evidence="2" id="KW-1185">Reference proteome</keyword>
<organism evidence="1 2">
    <name type="scientific">Rosa chinensis</name>
    <name type="common">China rose</name>
    <dbReference type="NCBI Taxonomy" id="74649"/>
    <lineage>
        <taxon>Eukaryota</taxon>
        <taxon>Viridiplantae</taxon>
        <taxon>Streptophyta</taxon>
        <taxon>Embryophyta</taxon>
        <taxon>Tracheophyta</taxon>
        <taxon>Spermatophyta</taxon>
        <taxon>Magnoliopsida</taxon>
        <taxon>eudicotyledons</taxon>
        <taxon>Gunneridae</taxon>
        <taxon>Pentapetalae</taxon>
        <taxon>rosids</taxon>
        <taxon>fabids</taxon>
        <taxon>Rosales</taxon>
        <taxon>Rosaceae</taxon>
        <taxon>Rosoideae</taxon>
        <taxon>Rosoideae incertae sedis</taxon>
        <taxon>Rosa</taxon>
    </lineage>
</organism>